<keyword evidence="7" id="KW-0819">tRNA processing</keyword>
<dbReference type="Proteomes" id="UP001275932">
    <property type="component" value="Unassembled WGS sequence"/>
</dbReference>
<dbReference type="NCBIfam" id="TIGR00091">
    <property type="entry name" value="tRNA (guanosine(46)-N7)-methyltransferase TrmB"/>
    <property type="match status" value="1"/>
</dbReference>
<sequence length="199" mass="22812">MENGLELALARRAARIENLKEKIASLPVRDFGGKITFEIGCGKGHYLSAYGAAHKNELCVGIDLISSRIRDGERKNEKLGNTNVYFIKAQSGEFLEAMPREVKFGKVFIFFPDPWPKKRHHKNRLIQPEFLDALKDCLASGAKLFFRTDHSEYFDWAKSVFESHSDWEILDGEVLEFEEVSQFQRILPNFRTLCAVLKA</sequence>
<dbReference type="InterPro" id="IPR029063">
    <property type="entry name" value="SAM-dependent_MTases_sf"/>
</dbReference>
<dbReference type="RefSeq" id="WP_370397441.1">
    <property type="nucleotide sequence ID" value="NZ_JALBUT010000008.1"/>
</dbReference>
<dbReference type="Gene3D" id="3.40.50.150">
    <property type="entry name" value="Vaccinia Virus protein VP39"/>
    <property type="match status" value="1"/>
</dbReference>
<comment type="caution">
    <text evidence="8">The sequence shown here is derived from an EMBL/GenBank/DDBJ whole genome shotgun (WGS) entry which is preliminary data.</text>
</comment>
<organism evidence="8 9">
    <name type="scientific">Intestinicryptomonas porci</name>
    <dbReference type="NCBI Taxonomy" id="2926320"/>
    <lineage>
        <taxon>Bacteria</taxon>
        <taxon>Pseudomonadati</taxon>
        <taxon>Verrucomicrobiota</taxon>
        <taxon>Opitutia</taxon>
        <taxon>Opitutales</taxon>
        <taxon>Intestinicryptomonaceae</taxon>
        <taxon>Intestinicryptomonas</taxon>
    </lineage>
</organism>
<keyword evidence="9" id="KW-1185">Reference proteome</keyword>
<proteinExistence type="predicted"/>
<comment type="function">
    <text evidence="2">Catalyzes the formation of N(7)-methylguanine at position 46 (m7G46) in tRNA.</text>
</comment>
<dbReference type="GO" id="GO:0008176">
    <property type="term" value="F:tRNA (guanine(46)-N7)-methyltransferase activity"/>
    <property type="evidence" value="ECO:0007669"/>
    <property type="project" value="UniProtKB-EC"/>
</dbReference>
<dbReference type="CDD" id="cd02440">
    <property type="entry name" value="AdoMet_MTases"/>
    <property type="match status" value="1"/>
</dbReference>
<evidence type="ECO:0000256" key="2">
    <source>
        <dbReference type="ARBA" id="ARBA00003015"/>
    </source>
</evidence>
<evidence type="ECO:0000256" key="3">
    <source>
        <dbReference type="ARBA" id="ARBA00011977"/>
    </source>
</evidence>
<dbReference type="Pfam" id="PF02390">
    <property type="entry name" value="Methyltransf_4"/>
    <property type="match status" value="1"/>
</dbReference>
<dbReference type="PANTHER" id="PTHR23417:SF14">
    <property type="entry name" value="PENTACOTRIPEPTIDE-REPEAT REGION OF PRORP DOMAIN-CONTAINING PROTEIN"/>
    <property type="match status" value="1"/>
</dbReference>
<accession>A0ABU4WHE7</accession>
<evidence type="ECO:0000256" key="1">
    <source>
        <dbReference type="ARBA" id="ARBA00000142"/>
    </source>
</evidence>
<evidence type="ECO:0000256" key="6">
    <source>
        <dbReference type="ARBA" id="ARBA00022691"/>
    </source>
</evidence>
<evidence type="ECO:0000256" key="5">
    <source>
        <dbReference type="ARBA" id="ARBA00022679"/>
    </source>
</evidence>
<dbReference type="EC" id="2.1.1.33" evidence="3"/>
<protein>
    <recommendedName>
        <fullName evidence="3">tRNA (guanine(46)-N(7))-methyltransferase</fullName>
        <ecNumber evidence="3">2.1.1.33</ecNumber>
    </recommendedName>
</protein>
<evidence type="ECO:0000256" key="7">
    <source>
        <dbReference type="ARBA" id="ARBA00022694"/>
    </source>
</evidence>
<evidence type="ECO:0000313" key="9">
    <source>
        <dbReference type="Proteomes" id="UP001275932"/>
    </source>
</evidence>
<keyword evidence="5 8" id="KW-0808">Transferase</keyword>
<keyword evidence="4 8" id="KW-0489">Methyltransferase</keyword>
<dbReference type="SUPFAM" id="SSF53335">
    <property type="entry name" value="S-adenosyl-L-methionine-dependent methyltransferases"/>
    <property type="match status" value="1"/>
</dbReference>
<name>A0ABU4WHE7_9BACT</name>
<comment type="catalytic activity">
    <reaction evidence="1">
        <text>guanosine(46) in tRNA + S-adenosyl-L-methionine = N(7)-methylguanosine(46) in tRNA + S-adenosyl-L-homocysteine</text>
        <dbReference type="Rhea" id="RHEA:42708"/>
        <dbReference type="Rhea" id="RHEA-COMP:10188"/>
        <dbReference type="Rhea" id="RHEA-COMP:10189"/>
        <dbReference type="ChEBI" id="CHEBI:57856"/>
        <dbReference type="ChEBI" id="CHEBI:59789"/>
        <dbReference type="ChEBI" id="CHEBI:74269"/>
        <dbReference type="ChEBI" id="CHEBI:74480"/>
        <dbReference type="EC" id="2.1.1.33"/>
    </reaction>
</comment>
<gene>
    <name evidence="8" type="primary">trmB</name>
    <name evidence="8" type="ORF">MOX91_07345</name>
</gene>
<dbReference type="PANTHER" id="PTHR23417">
    <property type="entry name" value="3-DEOXY-D-MANNO-OCTULOSONIC-ACID TRANSFERASE/TRNA GUANINE-N 7 - -METHYLTRANSFERASE"/>
    <property type="match status" value="1"/>
</dbReference>
<evidence type="ECO:0000256" key="4">
    <source>
        <dbReference type="ARBA" id="ARBA00022603"/>
    </source>
</evidence>
<evidence type="ECO:0000313" key="8">
    <source>
        <dbReference type="EMBL" id="MDX8415987.1"/>
    </source>
</evidence>
<keyword evidence="6" id="KW-0949">S-adenosyl-L-methionine</keyword>
<dbReference type="PROSITE" id="PS51625">
    <property type="entry name" value="SAM_MT_TRMB"/>
    <property type="match status" value="1"/>
</dbReference>
<dbReference type="EMBL" id="JALBUT010000008">
    <property type="protein sequence ID" value="MDX8415987.1"/>
    <property type="molecule type" value="Genomic_DNA"/>
</dbReference>
<reference evidence="8 9" key="1">
    <citation type="submission" date="2022-03" db="EMBL/GenBank/DDBJ databases">
        <title>Novel taxa within the pig intestine.</title>
        <authorList>
            <person name="Wylensek D."/>
            <person name="Bishof K."/>
            <person name="Afrizal A."/>
            <person name="Clavel T."/>
        </authorList>
    </citation>
    <scope>NUCLEOTIDE SEQUENCE [LARGE SCALE GENOMIC DNA]</scope>
    <source>
        <strain evidence="8 9">CLA-KB-P66</strain>
    </source>
</reference>
<dbReference type="InterPro" id="IPR003358">
    <property type="entry name" value="tRNA_(Gua-N-7)_MeTrfase_Trmb"/>
</dbReference>